<dbReference type="Proteomes" id="UP000544095">
    <property type="component" value="Unassembled WGS sequence"/>
</dbReference>
<comment type="caution">
    <text evidence="1">The sequence shown here is derived from an EMBL/GenBank/DDBJ whole genome shotgun (WGS) entry which is preliminary data.</text>
</comment>
<evidence type="ECO:0000313" key="1">
    <source>
        <dbReference type="EMBL" id="KAF5578887.1"/>
    </source>
</evidence>
<gene>
    <name evidence="1" type="ORF">FPANT_9813</name>
</gene>
<dbReference type="EMBL" id="JAAOAR010000539">
    <property type="protein sequence ID" value="KAF5578887.1"/>
    <property type="molecule type" value="Genomic_DNA"/>
</dbReference>
<keyword evidence="2" id="KW-1185">Reference proteome</keyword>
<organism evidence="1 2">
    <name type="scientific">Fusarium pseudoanthophilum</name>
    <dbReference type="NCBI Taxonomy" id="48495"/>
    <lineage>
        <taxon>Eukaryota</taxon>
        <taxon>Fungi</taxon>
        <taxon>Dikarya</taxon>
        <taxon>Ascomycota</taxon>
        <taxon>Pezizomycotina</taxon>
        <taxon>Sordariomycetes</taxon>
        <taxon>Hypocreomycetidae</taxon>
        <taxon>Hypocreales</taxon>
        <taxon>Nectriaceae</taxon>
        <taxon>Fusarium</taxon>
        <taxon>Fusarium fujikuroi species complex</taxon>
    </lineage>
</organism>
<reference evidence="1 2" key="1">
    <citation type="submission" date="2020-05" db="EMBL/GenBank/DDBJ databases">
        <title>Identification and distribution of gene clusters putatively required for synthesis of sphingolipid metabolism inhibitors in phylogenetically diverse species of the filamentous fungus Fusarium.</title>
        <authorList>
            <person name="Kim H.-S."/>
            <person name="Busman M."/>
            <person name="Brown D.W."/>
            <person name="Divon H."/>
            <person name="Uhlig S."/>
            <person name="Proctor R.H."/>
        </authorList>
    </citation>
    <scope>NUCLEOTIDE SEQUENCE [LARGE SCALE GENOMIC DNA]</scope>
    <source>
        <strain evidence="1 2">NRRL 25211</strain>
    </source>
</reference>
<evidence type="ECO:0000313" key="2">
    <source>
        <dbReference type="Proteomes" id="UP000544095"/>
    </source>
</evidence>
<name>A0A8H5NU70_9HYPO</name>
<proteinExistence type="predicted"/>
<dbReference type="AlphaFoldDB" id="A0A8H5NU70"/>
<protein>
    <submittedName>
        <fullName evidence="1">Uncharacterized protein</fullName>
    </submittedName>
</protein>
<sequence>MATPSISDERFAEIKNALGDPFAGRTPLLTDFLMCHKADRICPVPPSVFMRNLEIETNKDKSLTQFLERASLGDGESPHLSPKEWLEQLTMVDFSDHDAISHHRFGLVTDLLGRFDLVTDDNMDTFAVAPYPGSLSTEELPGSRQLTRSQAMLENLNPHPSLVSLQIGDPPSSYSLFGTPTIVKPSVSGQPLPSLVLPVGQLQKKSNATERKVFLDTDYALVIDAVTAEHPVWLVYDRNPLDDLGEREEVDPDQQPLVFTGVGKNFDAIQIFPSIQAWIDSYENPDPKAFQDAIKKTGIIAPVKAAELSLSDAAKLFLK</sequence>
<accession>A0A8H5NU70</accession>